<dbReference type="InterPro" id="IPR001261">
    <property type="entry name" value="ArgE/DapE_CS"/>
</dbReference>
<keyword evidence="3" id="KW-0028">Amino-acid biosynthesis</keyword>
<sequence length="366" mass="41416">MDENYPVELLLNLLKIYSPSGKEKEISNFLFLELRKLGFNTEIDEVGNVKAVIGKGRPRIFLCGHMDTVKGMINPYIRGKVIFGRGAVDAKSSLAALICGAKKFKEICDKGEITLLAVVDEEGYGKGIRHFLSKCNEKYDYAIFGEPSGTYGLTVGYRGRILLKISCKASKAHSSIPQFFDNAIYKAKNIIDELLKIEEKWENIKEEFFWKPSLCVTKIKGGNSHNVIPSKCDMVVDIRIPPNMMKEVKKEVMKIIKKNENVYVKKLSENPPFLESENSILVKLFLESIKEISGREGRLIKKTGTSDVNDFAEKMKIPCVVYGPGNSKLSHTEKENVSIIEYLESIEIIKNTLKKIIDYENKRSIQ</sequence>
<dbReference type="EMBL" id="QNVI01000003">
    <property type="protein sequence ID" value="TDA40479.1"/>
    <property type="molecule type" value="Genomic_DNA"/>
</dbReference>
<dbReference type="Pfam" id="PF01546">
    <property type="entry name" value="Peptidase_M20"/>
    <property type="match status" value="1"/>
</dbReference>
<comment type="cofactor">
    <cofactor evidence="1">
        <name>Zn(2+)</name>
        <dbReference type="ChEBI" id="CHEBI:29105"/>
    </cofactor>
</comment>
<reference evidence="10 12" key="2">
    <citation type="journal article" date="2019" name="Nat. Microbiol.">
        <title>Wide diversity of methane and short-chain alkane metabolisms in uncultured archaea.</title>
        <authorList>
            <person name="Borrel G."/>
            <person name="Adam P.S."/>
            <person name="McKay L.J."/>
            <person name="Chen L.X."/>
            <person name="Sierra-Garcia I.N."/>
            <person name="Sieber C.M."/>
            <person name="Letourneur Q."/>
            <person name="Ghozlane A."/>
            <person name="Andersen G.L."/>
            <person name="Li W.J."/>
            <person name="Hallam S.J."/>
            <person name="Muyzer G."/>
            <person name="de Oliveira V.M."/>
            <person name="Inskeep W.P."/>
            <person name="Banfield J.F."/>
            <person name="Gribaldo S."/>
        </authorList>
    </citation>
    <scope>NUCLEOTIDE SEQUENCE [LARGE SCALE GENOMIC DNA]</scope>
    <source>
        <strain evidence="10">Verst-YHS</strain>
    </source>
</reference>
<protein>
    <submittedName>
        <fullName evidence="11">Acetylornithine deacetylase</fullName>
    </submittedName>
    <submittedName>
        <fullName evidence="10">M20/M25/M40 family metallo-hydrolase</fullName>
    </submittedName>
</protein>
<dbReference type="GO" id="GO:0016811">
    <property type="term" value="F:hydrolase activity, acting on carbon-nitrogen (but not peptide) bonds, in linear amides"/>
    <property type="evidence" value="ECO:0007669"/>
    <property type="project" value="InterPro"/>
</dbReference>
<keyword evidence="7" id="KW-0457">Lysine biosynthesis</keyword>
<dbReference type="Proteomes" id="UP000317265">
    <property type="component" value="Unassembled WGS sequence"/>
</dbReference>
<dbReference type="NCBIfam" id="TIGR01902">
    <property type="entry name" value="dapE-lys-deAc"/>
    <property type="match status" value="1"/>
</dbReference>
<evidence type="ECO:0000256" key="3">
    <source>
        <dbReference type="ARBA" id="ARBA00022605"/>
    </source>
</evidence>
<keyword evidence="2" id="KW-0963">Cytoplasm</keyword>
<evidence type="ECO:0000313" key="12">
    <source>
        <dbReference type="Proteomes" id="UP000316080"/>
    </source>
</evidence>
<evidence type="ECO:0000256" key="7">
    <source>
        <dbReference type="ARBA" id="ARBA00023154"/>
    </source>
</evidence>
<dbReference type="SUPFAM" id="SSF53187">
    <property type="entry name" value="Zn-dependent exopeptidases"/>
    <property type="match status" value="1"/>
</dbReference>
<dbReference type="InterPro" id="IPR036264">
    <property type="entry name" value="Bact_exopeptidase_dim_dom"/>
</dbReference>
<dbReference type="AlphaFoldDB" id="A0A520KI97"/>
<accession>A0A520KI97</accession>
<name>A0A520KI97_9CREN</name>
<dbReference type="GO" id="GO:0050897">
    <property type="term" value="F:cobalt ion binding"/>
    <property type="evidence" value="ECO:0007669"/>
    <property type="project" value="InterPro"/>
</dbReference>
<keyword evidence="4" id="KW-0479">Metal-binding</keyword>
<keyword evidence="8" id="KW-0170">Cobalt</keyword>
<evidence type="ECO:0000313" key="10">
    <source>
        <dbReference type="EMBL" id="RZN57756.1"/>
    </source>
</evidence>
<dbReference type="SUPFAM" id="SSF55031">
    <property type="entry name" value="Bacterial exopeptidase dimerisation domain"/>
    <property type="match status" value="1"/>
</dbReference>
<proteinExistence type="predicted"/>
<organism evidence="10 12">
    <name type="scientific">Thermoproteota archaeon</name>
    <dbReference type="NCBI Taxonomy" id="2056631"/>
    <lineage>
        <taxon>Archaea</taxon>
        <taxon>Thermoproteota</taxon>
    </lineage>
</organism>
<gene>
    <name evidence="11" type="ORF">DSO09_00485</name>
    <name evidence="10" type="ORF">EF809_00515</name>
</gene>
<keyword evidence="6" id="KW-0862">Zinc</keyword>
<dbReference type="EMBL" id="RXIH01000002">
    <property type="protein sequence ID" value="RZN57756.1"/>
    <property type="molecule type" value="Genomic_DNA"/>
</dbReference>
<dbReference type="PANTHER" id="PTHR43808:SF28">
    <property type="entry name" value="[LYSW]-LYSINE_[LYSW]-ORNITHINE HYDROLASE"/>
    <property type="match status" value="1"/>
</dbReference>
<evidence type="ECO:0000256" key="8">
    <source>
        <dbReference type="ARBA" id="ARBA00023285"/>
    </source>
</evidence>
<dbReference type="InterPro" id="IPR050072">
    <property type="entry name" value="Peptidase_M20A"/>
</dbReference>
<evidence type="ECO:0000259" key="9">
    <source>
        <dbReference type="Pfam" id="PF07687"/>
    </source>
</evidence>
<evidence type="ECO:0000313" key="13">
    <source>
        <dbReference type="Proteomes" id="UP000317265"/>
    </source>
</evidence>
<evidence type="ECO:0000256" key="5">
    <source>
        <dbReference type="ARBA" id="ARBA00022801"/>
    </source>
</evidence>
<comment type="caution">
    <text evidence="10">The sequence shown here is derived from an EMBL/GenBank/DDBJ whole genome shotgun (WGS) entry which is preliminary data.</text>
</comment>
<dbReference type="PANTHER" id="PTHR43808">
    <property type="entry name" value="ACETYLORNITHINE DEACETYLASE"/>
    <property type="match status" value="1"/>
</dbReference>
<feature type="domain" description="Peptidase M20 dimerisation" evidence="9">
    <location>
        <begin position="156"/>
        <end position="260"/>
    </location>
</feature>
<dbReference type="GO" id="GO:0009085">
    <property type="term" value="P:lysine biosynthetic process"/>
    <property type="evidence" value="ECO:0007669"/>
    <property type="project" value="UniProtKB-KW"/>
</dbReference>
<evidence type="ECO:0000256" key="4">
    <source>
        <dbReference type="ARBA" id="ARBA00022723"/>
    </source>
</evidence>
<evidence type="ECO:0000256" key="2">
    <source>
        <dbReference type="ARBA" id="ARBA00022490"/>
    </source>
</evidence>
<dbReference type="Proteomes" id="UP000316080">
    <property type="component" value="Unassembled WGS sequence"/>
</dbReference>
<reference evidence="11 13" key="1">
    <citation type="journal article" date="2019" name="Nat. Microbiol.">
        <title>Expanding anaerobic alkane metabolism in the domain of Archaea.</title>
        <authorList>
            <person name="Wang Y."/>
            <person name="Wegener G."/>
            <person name="Hou J."/>
            <person name="Wang F."/>
            <person name="Xiao X."/>
        </authorList>
    </citation>
    <scope>NUCLEOTIDE SEQUENCE [LARGE SCALE GENOMIC DNA]</scope>
    <source>
        <strain evidence="11">WYZ-LMO11</strain>
    </source>
</reference>
<dbReference type="PROSITE" id="PS00759">
    <property type="entry name" value="ARGE_DAPE_CPG2_2"/>
    <property type="match status" value="1"/>
</dbReference>
<dbReference type="Gene3D" id="3.40.630.10">
    <property type="entry name" value="Zn peptidases"/>
    <property type="match status" value="1"/>
</dbReference>
<evidence type="ECO:0000313" key="11">
    <source>
        <dbReference type="EMBL" id="TDA40479.1"/>
    </source>
</evidence>
<dbReference type="InterPro" id="IPR010175">
    <property type="entry name" value="LysK"/>
</dbReference>
<evidence type="ECO:0000256" key="6">
    <source>
        <dbReference type="ARBA" id="ARBA00022833"/>
    </source>
</evidence>
<dbReference type="InterPro" id="IPR011650">
    <property type="entry name" value="Peptidase_M20_dimer"/>
</dbReference>
<dbReference type="Pfam" id="PF07687">
    <property type="entry name" value="M20_dimer"/>
    <property type="match status" value="1"/>
</dbReference>
<keyword evidence="5 10" id="KW-0378">Hydrolase</keyword>
<dbReference type="GO" id="GO:0008270">
    <property type="term" value="F:zinc ion binding"/>
    <property type="evidence" value="ECO:0007669"/>
    <property type="project" value="InterPro"/>
</dbReference>
<evidence type="ECO:0000256" key="1">
    <source>
        <dbReference type="ARBA" id="ARBA00001947"/>
    </source>
</evidence>
<dbReference type="Gene3D" id="3.30.70.360">
    <property type="match status" value="1"/>
</dbReference>
<dbReference type="InterPro" id="IPR002933">
    <property type="entry name" value="Peptidase_M20"/>
</dbReference>